<dbReference type="GO" id="GO:0009254">
    <property type="term" value="P:peptidoglycan turnover"/>
    <property type="evidence" value="ECO:0007669"/>
    <property type="project" value="UniProtKB-UniRule"/>
</dbReference>
<dbReference type="UniPathway" id="UPA00343"/>
<evidence type="ECO:0000313" key="4">
    <source>
        <dbReference type="Proteomes" id="UP000515292"/>
    </source>
</evidence>
<evidence type="ECO:0000256" key="1">
    <source>
        <dbReference type="ARBA" id="ARBA00023277"/>
    </source>
</evidence>
<dbReference type="Proteomes" id="UP000515292">
    <property type="component" value="Chromosome"/>
</dbReference>
<keyword evidence="2" id="KW-0067">ATP-binding</keyword>
<dbReference type="GO" id="GO:0006040">
    <property type="term" value="P:amino sugar metabolic process"/>
    <property type="evidence" value="ECO:0007669"/>
    <property type="project" value="InterPro"/>
</dbReference>
<dbReference type="UniPathway" id="UPA00544"/>
<keyword evidence="2 3" id="KW-0418">Kinase</keyword>
<dbReference type="HAMAP" id="MF_01270">
    <property type="entry name" value="AnhMurNAc_kinase"/>
    <property type="match status" value="1"/>
</dbReference>
<dbReference type="PANTHER" id="PTHR30605:SF0">
    <property type="entry name" value="ANHYDRO-N-ACETYLMURAMIC ACID KINASE"/>
    <property type="match status" value="1"/>
</dbReference>
<name>A0A7G5IEA3_9SPHN</name>
<dbReference type="GO" id="GO:0097175">
    <property type="term" value="P:1,6-anhydro-N-acetyl-beta-muramic acid catabolic process"/>
    <property type="evidence" value="ECO:0007669"/>
    <property type="project" value="UniProtKB-UniRule"/>
</dbReference>
<keyword evidence="4" id="KW-1185">Reference proteome</keyword>
<evidence type="ECO:0000256" key="2">
    <source>
        <dbReference type="HAMAP-Rule" id="MF_01270"/>
    </source>
</evidence>
<comment type="similarity">
    <text evidence="2">Belongs to the anhydro-N-acetylmuramic acid kinase family.</text>
</comment>
<keyword evidence="2 3" id="KW-0808">Transferase</keyword>
<protein>
    <recommendedName>
        <fullName evidence="2">Anhydro-N-acetylmuramic acid kinase</fullName>
        <ecNumber evidence="2">2.7.1.170</ecNumber>
    </recommendedName>
    <alternativeName>
        <fullName evidence="2">AnhMurNAc kinase</fullName>
    </alternativeName>
</protein>
<dbReference type="AlphaFoldDB" id="A0A7G5IEA3"/>
<keyword evidence="2" id="KW-0547">Nucleotide-binding</keyword>
<comment type="function">
    <text evidence="2">Catalyzes the specific phosphorylation of 1,6-anhydro-N-acetylmuramic acid (anhMurNAc) with the simultaneous cleavage of the 1,6-anhydro ring, generating MurNAc-6-P. Is required for the utilization of anhMurNAc either imported from the medium or derived from its own cell wall murein, and thus plays a role in cell wall recycling.</text>
</comment>
<comment type="pathway">
    <text evidence="2">Amino-sugar metabolism; 1,6-anhydro-N-acetylmuramate degradation.</text>
</comment>
<proteinExistence type="inferred from homology"/>
<dbReference type="SUPFAM" id="SSF53067">
    <property type="entry name" value="Actin-like ATPase domain"/>
    <property type="match status" value="1"/>
</dbReference>
<dbReference type="GO" id="GO:0016301">
    <property type="term" value="F:kinase activity"/>
    <property type="evidence" value="ECO:0007669"/>
    <property type="project" value="UniProtKB-KW"/>
</dbReference>
<reference evidence="3 4" key="1">
    <citation type="submission" date="2020-07" db="EMBL/GenBank/DDBJ databases">
        <title>Complete genome sequence for Sandaracinobacter sp. M6.</title>
        <authorList>
            <person name="Tang Y."/>
            <person name="Liu Q."/>
            <person name="Guo Z."/>
            <person name="Lei P."/>
            <person name="Huang B."/>
        </authorList>
    </citation>
    <scope>NUCLEOTIDE SEQUENCE [LARGE SCALE GENOMIC DNA]</scope>
    <source>
        <strain evidence="3 4">M6</strain>
    </source>
</reference>
<comment type="catalytic activity">
    <reaction evidence="2">
        <text>1,6-anhydro-N-acetyl-beta-muramate + ATP + H2O = N-acetyl-D-muramate 6-phosphate + ADP + H(+)</text>
        <dbReference type="Rhea" id="RHEA:24952"/>
        <dbReference type="ChEBI" id="CHEBI:15377"/>
        <dbReference type="ChEBI" id="CHEBI:15378"/>
        <dbReference type="ChEBI" id="CHEBI:30616"/>
        <dbReference type="ChEBI" id="CHEBI:58690"/>
        <dbReference type="ChEBI" id="CHEBI:58722"/>
        <dbReference type="ChEBI" id="CHEBI:456216"/>
        <dbReference type="EC" id="2.7.1.170"/>
    </reaction>
</comment>
<sequence length="371" mass="38368">MDLQKPVRVIGLMSGTSADGVDAALIESDGERHVRPLAFVSRAYTAAERAAVLAAGARARGMAAPGPDAVVDEAARLLTLAHAETVAMLPGQETAELIGFHGQTVVHRPEQQWTWQVGDATLLAQLCGRPVVHDFRSADVAAGGQGAPLTPGYHRARLQGGPATGVLNLGGVGNLTWFSTEAWGAFDTGPGNALIDDWVGEHAGLTHDAGGAIAAAGRVDEAVLCALLDNPWFDMAGPKSLDRNDFSTAAARGLGLRDGAATLAAFTAETVVLALRLLPVALTRILVTGGGRHNPVLMAMIAGRTELPVLPVEALGWNGDALEAEAFGWLAVRSMRGLPLSWPETTGVPRATTGGALVGPDGGTFGRMARL</sequence>
<dbReference type="GO" id="GO:0005524">
    <property type="term" value="F:ATP binding"/>
    <property type="evidence" value="ECO:0007669"/>
    <property type="project" value="UniProtKB-UniRule"/>
</dbReference>
<keyword evidence="1 2" id="KW-0119">Carbohydrate metabolism</keyword>
<dbReference type="NCBIfam" id="NF007141">
    <property type="entry name" value="PRK09585.1-5"/>
    <property type="match status" value="1"/>
</dbReference>
<dbReference type="Gene3D" id="3.30.420.40">
    <property type="match status" value="2"/>
</dbReference>
<dbReference type="EC" id="2.7.1.170" evidence="2"/>
<gene>
    <name evidence="2" type="primary">anmK</name>
    <name evidence="3" type="ORF">H3309_09725</name>
</gene>
<evidence type="ECO:0000313" key="3">
    <source>
        <dbReference type="EMBL" id="QMW21695.1"/>
    </source>
</evidence>
<dbReference type="KEGG" id="sand:H3309_09725"/>
<dbReference type="InterPro" id="IPR005338">
    <property type="entry name" value="Anhydro_N_Ac-Mur_kinase"/>
</dbReference>
<dbReference type="EMBL" id="CP059851">
    <property type="protein sequence ID" value="QMW21695.1"/>
    <property type="molecule type" value="Genomic_DNA"/>
</dbReference>
<comment type="pathway">
    <text evidence="2">Cell wall biogenesis; peptidoglycan recycling.</text>
</comment>
<dbReference type="RefSeq" id="WP_182294541.1">
    <property type="nucleotide sequence ID" value="NZ_CP059851.1"/>
</dbReference>
<accession>A0A7G5IEA3</accession>
<feature type="binding site" evidence="2">
    <location>
        <begin position="15"/>
        <end position="22"/>
    </location>
    <ligand>
        <name>ATP</name>
        <dbReference type="ChEBI" id="CHEBI:30616"/>
    </ligand>
</feature>
<organism evidence="3 4">
    <name type="scientific">Sandaracinobacteroides saxicola</name>
    <dbReference type="NCBI Taxonomy" id="2759707"/>
    <lineage>
        <taxon>Bacteria</taxon>
        <taxon>Pseudomonadati</taxon>
        <taxon>Pseudomonadota</taxon>
        <taxon>Alphaproteobacteria</taxon>
        <taxon>Sphingomonadales</taxon>
        <taxon>Sphingosinicellaceae</taxon>
        <taxon>Sandaracinobacteroides</taxon>
    </lineage>
</organism>
<dbReference type="GO" id="GO:0016773">
    <property type="term" value="F:phosphotransferase activity, alcohol group as acceptor"/>
    <property type="evidence" value="ECO:0007669"/>
    <property type="project" value="UniProtKB-UniRule"/>
</dbReference>
<dbReference type="InterPro" id="IPR043129">
    <property type="entry name" value="ATPase_NBD"/>
</dbReference>
<dbReference type="PANTHER" id="PTHR30605">
    <property type="entry name" value="ANHYDRO-N-ACETYLMURAMIC ACID KINASE"/>
    <property type="match status" value="1"/>
</dbReference>
<dbReference type="Pfam" id="PF03702">
    <property type="entry name" value="AnmK"/>
    <property type="match status" value="1"/>
</dbReference>